<dbReference type="GO" id="GO:0046872">
    <property type="term" value="F:metal ion binding"/>
    <property type="evidence" value="ECO:0007669"/>
    <property type="project" value="UniProtKB-KW"/>
</dbReference>
<reference evidence="8 9" key="1">
    <citation type="submission" date="2017-06" db="EMBL/GenBank/DDBJ databases">
        <title>Complete genome sequence of Paenibacillus donghaensis KCTC 13049T isolated from East Sea sediment, South Korea.</title>
        <authorList>
            <person name="Jung B.K."/>
            <person name="Hong S.-J."/>
            <person name="Shin J.-H."/>
        </authorList>
    </citation>
    <scope>NUCLEOTIDE SEQUENCE [LARGE SCALE GENOMIC DNA]</scope>
    <source>
        <strain evidence="8 9">KCTC 13049</strain>
    </source>
</reference>
<comment type="similarity">
    <text evidence="7">Belongs to the organic radical-activating enzymes family.</text>
</comment>
<evidence type="ECO:0000256" key="1">
    <source>
        <dbReference type="ARBA" id="ARBA00001966"/>
    </source>
</evidence>
<keyword evidence="2" id="KW-0004">4Fe-4S</keyword>
<dbReference type="KEGG" id="pdh:B9T62_18405"/>
<dbReference type="NCBIfam" id="TIGR02491">
    <property type="entry name" value="NrdG"/>
    <property type="match status" value="1"/>
</dbReference>
<dbReference type="Proteomes" id="UP000249890">
    <property type="component" value="Chromosome"/>
</dbReference>
<proteinExistence type="inferred from homology"/>
<dbReference type="SFLD" id="SFLDF00299">
    <property type="entry name" value="anaerobic_ribonucleoside-triph"/>
    <property type="match status" value="1"/>
</dbReference>
<dbReference type="SFLD" id="SFLDS00029">
    <property type="entry name" value="Radical_SAM"/>
    <property type="match status" value="1"/>
</dbReference>
<dbReference type="SFLD" id="SFLDG01066">
    <property type="entry name" value="organic_radical-activating_enz"/>
    <property type="match status" value="1"/>
</dbReference>
<dbReference type="EMBL" id="CP021780">
    <property type="protein sequence ID" value="ASA22581.1"/>
    <property type="molecule type" value="Genomic_DNA"/>
</dbReference>
<keyword evidence="6" id="KW-0411">Iron-sulfur</keyword>
<dbReference type="GO" id="GO:0004748">
    <property type="term" value="F:ribonucleoside-diphosphate reductase activity, thioredoxin disulfide as acceptor"/>
    <property type="evidence" value="ECO:0007669"/>
    <property type="project" value="TreeGrafter"/>
</dbReference>
<sequence>MNISGYIKESIVDGQGLRAVVFFSGCYHNCFGCHSPQTHDKNYGEEFTESKQQEIIEDIKSNPLLSGLTLSGGDCFFSAKEVIKFVIKLKNEIPDINIWVYTGFTIEQLMGKKDNKYKLLEMCDVLVDGKFEIGLRDTTIKFAGSRNQRILDVKESLECGKAILLSLDK</sequence>
<keyword evidence="4" id="KW-0479">Metal-binding</keyword>
<dbReference type="GO" id="GO:0051539">
    <property type="term" value="F:4 iron, 4 sulfur cluster binding"/>
    <property type="evidence" value="ECO:0007669"/>
    <property type="project" value="UniProtKB-KW"/>
</dbReference>
<dbReference type="SFLD" id="SFLDG01063">
    <property type="entry name" value="activating_enzymes__group_1"/>
    <property type="match status" value="1"/>
</dbReference>
<dbReference type="AlphaFoldDB" id="A0A2Z2KQH8"/>
<dbReference type="InterPro" id="IPR034457">
    <property type="entry name" value="Organic_radical-activating"/>
</dbReference>
<comment type="cofactor">
    <cofactor evidence="1">
        <name>[4Fe-4S] cluster</name>
        <dbReference type="ChEBI" id="CHEBI:49883"/>
    </cofactor>
</comment>
<evidence type="ECO:0000313" key="9">
    <source>
        <dbReference type="Proteomes" id="UP000249890"/>
    </source>
</evidence>
<evidence type="ECO:0000256" key="7">
    <source>
        <dbReference type="PIRNR" id="PIRNR000368"/>
    </source>
</evidence>
<dbReference type="PANTHER" id="PTHR30352">
    <property type="entry name" value="PYRUVATE FORMATE-LYASE-ACTIVATING ENZYME"/>
    <property type="match status" value="1"/>
</dbReference>
<dbReference type="OrthoDB" id="9782387at2"/>
<dbReference type="InterPro" id="IPR013785">
    <property type="entry name" value="Aldolase_TIM"/>
</dbReference>
<dbReference type="InterPro" id="IPR058240">
    <property type="entry name" value="rSAM_sf"/>
</dbReference>
<dbReference type="GO" id="GO:0043365">
    <property type="term" value="F:[formate-C-acetyltransferase]-activating enzyme activity"/>
    <property type="evidence" value="ECO:0007669"/>
    <property type="project" value="InterPro"/>
</dbReference>
<keyword evidence="5" id="KW-0408">Iron</keyword>
<dbReference type="PIRSF" id="PIRSF000368">
    <property type="entry name" value="NrdG"/>
    <property type="match status" value="1"/>
</dbReference>
<evidence type="ECO:0000256" key="3">
    <source>
        <dbReference type="ARBA" id="ARBA00022691"/>
    </source>
</evidence>
<keyword evidence="9" id="KW-1185">Reference proteome</keyword>
<dbReference type="RefSeq" id="WP_087916579.1">
    <property type="nucleotide sequence ID" value="NZ_CP021780.1"/>
</dbReference>
<protein>
    <recommendedName>
        <fullName evidence="7">Anaerobic ribonucleoside-triphosphate reductase-activating protein</fullName>
        <ecNumber evidence="7">1.97.1.-</ecNumber>
    </recommendedName>
</protein>
<dbReference type="EC" id="1.97.1.-" evidence="7"/>
<keyword evidence="3" id="KW-0949">S-adenosyl-L-methionine</keyword>
<evidence type="ECO:0000256" key="4">
    <source>
        <dbReference type="ARBA" id="ARBA00022723"/>
    </source>
</evidence>
<dbReference type="CDD" id="cd01335">
    <property type="entry name" value="Radical_SAM"/>
    <property type="match status" value="1"/>
</dbReference>
<dbReference type="SUPFAM" id="SSF102114">
    <property type="entry name" value="Radical SAM enzymes"/>
    <property type="match status" value="1"/>
</dbReference>
<dbReference type="PANTHER" id="PTHR30352:SF2">
    <property type="entry name" value="ANAEROBIC RIBONUCLEOSIDE-TRIPHOSPHATE REDUCTASE-ACTIVATING PROTEIN"/>
    <property type="match status" value="1"/>
</dbReference>
<evidence type="ECO:0000256" key="5">
    <source>
        <dbReference type="ARBA" id="ARBA00023004"/>
    </source>
</evidence>
<dbReference type="InterPro" id="IPR012837">
    <property type="entry name" value="NrdG"/>
</dbReference>
<evidence type="ECO:0000256" key="6">
    <source>
        <dbReference type="ARBA" id="ARBA00023014"/>
    </source>
</evidence>
<dbReference type="Gene3D" id="3.20.20.70">
    <property type="entry name" value="Aldolase class I"/>
    <property type="match status" value="1"/>
</dbReference>
<comment type="function">
    <text evidence="7">Activation of anaerobic ribonucleoside-triphosphate reductase under anaerobic conditions by generation of an organic free radical, using S-adenosylmethionine and reduced flavodoxin as cosubstrates to produce 5'-deoxy-adenosine.</text>
</comment>
<organism evidence="8 9">
    <name type="scientific">Paenibacillus donghaensis</name>
    <dbReference type="NCBI Taxonomy" id="414771"/>
    <lineage>
        <taxon>Bacteria</taxon>
        <taxon>Bacillati</taxon>
        <taxon>Bacillota</taxon>
        <taxon>Bacilli</taxon>
        <taxon>Bacillales</taxon>
        <taxon>Paenibacillaceae</taxon>
        <taxon>Paenibacillus</taxon>
    </lineage>
</organism>
<keyword evidence="7" id="KW-0560">Oxidoreductase</keyword>
<evidence type="ECO:0000256" key="2">
    <source>
        <dbReference type="ARBA" id="ARBA00022485"/>
    </source>
</evidence>
<evidence type="ECO:0000313" key="8">
    <source>
        <dbReference type="EMBL" id="ASA22581.1"/>
    </source>
</evidence>
<name>A0A2Z2KQH8_9BACL</name>
<dbReference type="Pfam" id="PF13353">
    <property type="entry name" value="Fer4_12"/>
    <property type="match status" value="1"/>
</dbReference>
<accession>A0A2Z2KQH8</accession>
<dbReference type="InterPro" id="IPR007197">
    <property type="entry name" value="rSAM"/>
</dbReference>
<gene>
    <name evidence="8" type="primary">nrdG</name>
    <name evidence="8" type="ORF">B9T62_18405</name>
</gene>